<evidence type="ECO:0000313" key="2">
    <source>
        <dbReference type="EMBL" id="OGZ65172.1"/>
    </source>
</evidence>
<dbReference type="EMBL" id="MHOM01000011">
    <property type="protein sequence ID" value="OGZ65172.1"/>
    <property type="molecule type" value="Genomic_DNA"/>
</dbReference>
<feature type="transmembrane region" description="Helical" evidence="1">
    <location>
        <begin position="17"/>
        <end position="38"/>
    </location>
</feature>
<protein>
    <submittedName>
        <fullName evidence="2">Uncharacterized protein</fullName>
    </submittedName>
</protein>
<dbReference type="STRING" id="1802200.A2812_01210"/>
<gene>
    <name evidence="2" type="ORF">A2812_01210</name>
</gene>
<dbReference type="AlphaFoldDB" id="A0A1G2HRL3"/>
<comment type="caution">
    <text evidence="2">The sequence shown here is derived from an EMBL/GenBank/DDBJ whole genome shotgun (WGS) entry which is preliminary data.</text>
</comment>
<evidence type="ECO:0000256" key="1">
    <source>
        <dbReference type="SAM" id="Phobius"/>
    </source>
</evidence>
<organism evidence="2 3">
    <name type="scientific">Candidatus Staskawiczbacteria bacterium RIFCSPHIGHO2_01_FULL_36_16</name>
    <dbReference type="NCBI Taxonomy" id="1802200"/>
    <lineage>
        <taxon>Bacteria</taxon>
        <taxon>Candidatus Staskawicziibacteriota</taxon>
    </lineage>
</organism>
<name>A0A1G2HRL3_9BACT</name>
<sequence>MILTKIIDFVKAHFYDIILFIIVALLVMLSFATGYITAKYQSKEPIQIKTSNSKLQVTNNIKILNTKF</sequence>
<evidence type="ECO:0000313" key="3">
    <source>
        <dbReference type="Proteomes" id="UP000177190"/>
    </source>
</evidence>
<keyword evidence="1" id="KW-1133">Transmembrane helix</keyword>
<accession>A0A1G2HRL3</accession>
<proteinExistence type="predicted"/>
<keyword evidence="1" id="KW-0812">Transmembrane</keyword>
<dbReference type="Proteomes" id="UP000177190">
    <property type="component" value="Unassembled WGS sequence"/>
</dbReference>
<keyword evidence="1" id="KW-0472">Membrane</keyword>
<reference evidence="2 3" key="1">
    <citation type="journal article" date="2016" name="Nat. Commun.">
        <title>Thousands of microbial genomes shed light on interconnected biogeochemical processes in an aquifer system.</title>
        <authorList>
            <person name="Anantharaman K."/>
            <person name="Brown C.T."/>
            <person name="Hug L.A."/>
            <person name="Sharon I."/>
            <person name="Castelle C.J."/>
            <person name="Probst A.J."/>
            <person name="Thomas B.C."/>
            <person name="Singh A."/>
            <person name="Wilkins M.J."/>
            <person name="Karaoz U."/>
            <person name="Brodie E.L."/>
            <person name="Williams K.H."/>
            <person name="Hubbard S.S."/>
            <person name="Banfield J.F."/>
        </authorList>
    </citation>
    <scope>NUCLEOTIDE SEQUENCE [LARGE SCALE GENOMIC DNA]</scope>
</reference>